<proteinExistence type="predicted"/>
<protein>
    <submittedName>
        <fullName evidence="1">Spore coat protein</fullName>
    </submittedName>
</protein>
<gene>
    <name evidence="1" type="ORF">E2636_13215</name>
</gene>
<dbReference type="EMBL" id="CP038015">
    <property type="protein sequence ID" value="QBP42048.1"/>
    <property type="molecule type" value="Genomic_DNA"/>
</dbReference>
<keyword evidence="2" id="KW-1185">Reference proteome</keyword>
<evidence type="ECO:0000313" key="1">
    <source>
        <dbReference type="EMBL" id="QBP42048.1"/>
    </source>
</evidence>
<dbReference type="RefSeq" id="WP_134210617.1">
    <property type="nucleotide sequence ID" value="NZ_CP038015.1"/>
</dbReference>
<keyword evidence="1" id="KW-0946">Virion</keyword>
<dbReference type="KEGG" id="panc:E2636_13215"/>
<sequence>MSNLPEKPEIISNKVVDLLVSNAFRKNGIDVESLKGKLLDEQKQAIKELVEELSLQVDAFVKQKPNQ</sequence>
<organism evidence="1 2">
    <name type="scientific">Paenisporosarcina antarctica</name>
    <dbReference type="NCBI Taxonomy" id="417367"/>
    <lineage>
        <taxon>Bacteria</taxon>
        <taxon>Bacillati</taxon>
        <taxon>Bacillota</taxon>
        <taxon>Bacilli</taxon>
        <taxon>Bacillales</taxon>
        <taxon>Caryophanaceae</taxon>
        <taxon>Paenisporosarcina</taxon>
    </lineage>
</organism>
<dbReference type="OrthoDB" id="2739784at2"/>
<keyword evidence="1" id="KW-0167">Capsid protein</keyword>
<dbReference type="AlphaFoldDB" id="A0A4P7A0E4"/>
<accession>A0A4P7A0E4</accession>
<name>A0A4P7A0E4_9BACL</name>
<dbReference type="Proteomes" id="UP000294292">
    <property type="component" value="Chromosome"/>
</dbReference>
<reference evidence="1 2" key="1">
    <citation type="submission" date="2019-03" db="EMBL/GenBank/DDBJ databases">
        <title>Complete genome sequence of Paenisporosarcina antarctica CGMCC 1.6503T.</title>
        <authorList>
            <person name="Rong J.-C."/>
            <person name="Chi N.-Y."/>
            <person name="Zhang Q.-F."/>
        </authorList>
    </citation>
    <scope>NUCLEOTIDE SEQUENCE [LARGE SCALE GENOMIC DNA]</scope>
    <source>
        <strain evidence="1 2">CGMCC 1.6503</strain>
    </source>
</reference>
<evidence type="ECO:0000313" key="2">
    <source>
        <dbReference type="Proteomes" id="UP000294292"/>
    </source>
</evidence>